<dbReference type="InterPro" id="IPR036291">
    <property type="entry name" value="NAD(P)-bd_dom_sf"/>
</dbReference>
<evidence type="ECO:0000313" key="3">
    <source>
        <dbReference type="Proteomes" id="UP000183371"/>
    </source>
</evidence>
<gene>
    <name evidence="2" type="ORF">SAMN05444141_103682</name>
</gene>
<organism evidence="2 3">
    <name type="scientific">Pseudovibrio denitrificans</name>
    <dbReference type="NCBI Taxonomy" id="258256"/>
    <lineage>
        <taxon>Bacteria</taxon>
        <taxon>Pseudomonadati</taxon>
        <taxon>Pseudomonadota</taxon>
        <taxon>Alphaproteobacteria</taxon>
        <taxon>Hyphomicrobiales</taxon>
        <taxon>Stappiaceae</taxon>
        <taxon>Pseudovibrio</taxon>
    </lineage>
</organism>
<dbReference type="RefSeq" id="WP_054782973.1">
    <property type="nucleotide sequence ID" value="NZ_FPBD01000003.1"/>
</dbReference>
<evidence type="ECO:0000256" key="1">
    <source>
        <dbReference type="ARBA" id="ARBA00023002"/>
    </source>
</evidence>
<dbReference type="SUPFAM" id="SSF51735">
    <property type="entry name" value="NAD(P)-binding Rossmann-fold domains"/>
    <property type="match status" value="1"/>
</dbReference>
<sequence>MQQQPNNKNSQDLAGKTAVVTGGNIGLGFQSTLELAQRGAHVVIACRSVEKGEAAMARVRQQASSASLEVLPLDLTDRDSIHQFAQSFAAKHQRLDILLSNAGVVNLKELARTKEGWEMHMATNHLGHFLLTGLLFETLLATPDARVVTVSSGAYKAAKMNFDDLHWEKRPYARVGSYAESKLANLLFMFALQRRFDAAGSSAKSMSAHPGLAATERQQSIGIGGWLSRAMARPVEFGARPQMMAATDTSLPACSFLGPRFGIWGNPSPIKLSGLAVDEGVQEKLWAVSEELTGFQYPQTEKAA</sequence>
<dbReference type="PANTHER" id="PTHR43157:SF31">
    <property type="entry name" value="PHOSPHATIDYLINOSITOL-GLYCAN BIOSYNTHESIS CLASS F PROTEIN"/>
    <property type="match status" value="1"/>
</dbReference>
<accession>A0A1I7B640</accession>
<dbReference type="Pfam" id="PF00106">
    <property type="entry name" value="adh_short"/>
    <property type="match status" value="1"/>
</dbReference>
<name>A0A1I7B640_9HYPH</name>
<keyword evidence="1" id="KW-0560">Oxidoreductase</keyword>
<protein>
    <submittedName>
        <fullName evidence="2">NAD(P)-dependent dehydrogenase, short-chain alcohol dehydrogenase family</fullName>
    </submittedName>
</protein>
<dbReference type="Gene3D" id="3.40.50.720">
    <property type="entry name" value="NAD(P)-binding Rossmann-like Domain"/>
    <property type="match status" value="1"/>
</dbReference>
<dbReference type="GO" id="GO:0016491">
    <property type="term" value="F:oxidoreductase activity"/>
    <property type="evidence" value="ECO:0007669"/>
    <property type="project" value="UniProtKB-KW"/>
</dbReference>
<dbReference type="InterPro" id="IPR002347">
    <property type="entry name" value="SDR_fam"/>
</dbReference>
<dbReference type="NCBIfam" id="NF004846">
    <property type="entry name" value="PRK06197.1"/>
    <property type="match status" value="1"/>
</dbReference>
<dbReference type="EMBL" id="FPBD01000003">
    <property type="protein sequence ID" value="SFT82693.1"/>
    <property type="molecule type" value="Genomic_DNA"/>
</dbReference>
<dbReference type="PANTHER" id="PTHR43157">
    <property type="entry name" value="PHOSPHATIDYLINOSITOL-GLYCAN BIOSYNTHESIS CLASS F PROTEIN-RELATED"/>
    <property type="match status" value="1"/>
</dbReference>
<proteinExistence type="predicted"/>
<evidence type="ECO:0000313" key="2">
    <source>
        <dbReference type="EMBL" id="SFT82693.1"/>
    </source>
</evidence>
<dbReference type="AlphaFoldDB" id="A0A1I7B640"/>
<dbReference type="Proteomes" id="UP000183371">
    <property type="component" value="Unassembled WGS sequence"/>
</dbReference>
<dbReference type="PRINTS" id="PR00081">
    <property type="entry name" value="GDHRDH"/>
</dbReference>
<keyword evidence="3" id="KW-1185">Reference proteome</keyword>
<reference evidence="3" key="1">
    <citation type="submission" date="2016-10" db="EMBL/GenBank/DDBJ databases">
        <authorList>
            <person name="Varghese N."/>
            <person name="Submissions S."/>
        </authorList>
    </citation>
    <scope>NUCLEOTIDE SEQUENCE [LARGE SCALE GENOMIC DNA]</scope>
    <source>
        <strain evidence="3">DSM 17465</strain>
    </source>
</reference>
<dbReference type="CDD" id="cd05327">
    <property type="entry name" value="retinol-DH_like_SDR_c_like"/>
    <property type="match status" value="1"/>
</dbReference>